<evidence type="ECO:0000313" key="2">
    <source>
        <dbReference type="EMBL" id="ABW26769.1"/>
    </source>
</evidence>
<dbReference type="OrthoDB" id="3199616at2"/>
<accession>B0CC84</accession>
<dbReference type="HOGENOM" id="CLU_039510_0_0_3"/>
<dbReference type="PANTHER" id="PTHR36836">
    <property type="entry name" value="COLANIC ACID BIOSYNTHESIS PROTEIN WCAK"/>
    <property type="match status" value="1"/>
</dbReference>
<evidence type="ECO:0000259" key="1">
    <source>
        <dbReference type="Pfam" id="PF04230"/>
    </source>
</evidence>
<dbReference type="RefSeq" id="WP_012162284.1">
    <property type="nucleotide sequence ID" value="NC_009925.1"/>
</dbReference>
<organism evidence="2 3">
    <name type="scientific">Acaryochloris marina (strain MBIC 11017)</name>
    <dbReference type="NCBI Taxonomy" id="329726"/>
    <lineage>
        <taxon>Bacteria</taxon>
        <taxon>Bacillati</taxon>
        <taxon>Cyanobacteriota</taxon>
        <taxon>Cyanophyceae</taxon>
        <taxon>Acaryochloridales</taxon>
        <taxon>Acaryochloridaceae</taxon>
        <taxon>Acaryochloris</taxon>
    </lineage>
</organism>
<gene>
    <name evidence="2" type="ordered locus">AM1_1748</name>
</gene>
<keyword evidence="2" id="KW-0808">Transferase</keyword>
<dbReference type="InterPro" id="IPR007345">
    <property type="entry name" value="Polysacch_pyruvyl_Trfase"/>
</dbReference>
<dbReference type="PANTHER" id="PTHR36836:SF1">
    <property type="entry name" value="COLANIC ACID BIOSYNTHESIS PROTEIN WCAK"/>
    <property type="match status" value="1"/>
</dbReference>
<sequence length="346" mass="38195">MRAILSGYYGFGNGGDEALLATLLQMLPEEVSPLVLSSNPKQTARQYQVETCDRNNSIRVFQAIQQSQAFIWGGGSLIQDATSALSPVYYIGLMGLAQGLGLKTIAWAQGIGPLKRKSTQILARRAFRNCSAVSVRDPASAKYIEDWGIPYQIAPDPVWNLAAKPVGWVDKLPSPKVALVLRSHPQLTPPHLQNLTTALLKFQAQTQAHILIVPFQATQDLEIAQSIHGQIPDHSSLIRLTNPSDLKGVFQTVEMTIAMRLHGLIMAAAEGSRCFALSYDPKVRQFMQAQQCPGWDLDQIPDDPEVICQSWLEHFQKGTALSRNEIANRTQQALSHQQVLHETLLS</sequence>
<dbReference type="KEGG" id="amr:AM1_1748"/>
<dbReference type="NCBIfam" id="TIGR03609">
    <property type="entry name" value="S_layer_CsaB"/>
    <property type="match status" value="1"/>
</dbReference>
<feature type="domain" description="Polysaccharide pyruvyl transferase" evidence="1">
    <location>
        <begin position="13"/>
        <end position="281"/>
    </location>
</feature>
<dbReference type="eggNOG" id="COG2327">
    <property type="taxonomic scope" value="Bacteria"/>
</dbReference>
<reference evidence="2 3" key="1">
    <citation type="journal article" date="2008" name="Proc. Natl. Acad. Sci. U.S.A.">
        <title>Niche adaptation and genome expansion in the chlorophyll d-producing cyanobacterium Acaryochloris marina.</title>
        <authorList>
            <person name="Swingley W.D."/>
            <person name="Chen M."/>
            <person name="Cheung P.C."/>
            <person name="Conrad A.L."/>
            <person name="Dejesa L.C."/>
            <person name="Hao J."/>
            <person name="Honchak B.M."/>
            <person name="Karbach L.E."/>
            <person name="Kurdoglu A."/>
            <person name="Lahiri S."/>
            <person name="Mastrian S.D."/>
            <person name="Miyashita H."/>
            <person name="Page L."/>
            <person name="Ramakrishna P."/>
            <person name="Satoh S."/>
            <person name="Sattley W.M."/>
            <person name="Shimada Y."/>
            <person name="Taylor H.L."/>
            <person name="Tomo T."/>
            <person name="Tsuchiya T."/>
            <person name="Wang Z.T."/>
            <person name="Raymond J."/>
            <person name="Mimuro M."/>
            <person name="Blankenship R.E."/>
            <person name="Touchman J.W."/>
        </authorList>
    </citation>
    <scope>NUCLEOTIDE SEQUENCE [LARGE SCALE GENOMIC DNA]</scope>
    <source>
        <strain evidence="3">MBIC 11017</strain>
    </source>
</reference>
<proteinExistence type="predicted"/>
<dbReference type="EMBL" id="CP000828">
    <property type="protein sequence ID" value="ABW26769.1"/>
    <property type="molecule type" value="Genomic_DNA"/>
</dbReference>
<protein>
    <submittedName>
        <fullName evidence="2">Polysaccharide pyruvyl transferase, putative</fullName>
    </submittedName>
</protein>
<keyword evidence="3" id="KW-1185">Reference proteome</keyword>
<dbReference type="AlphaFoldDB" id="B0CC84"/>
<dbReference type="InterPro" id="IPR019896">
    <property type="entry name" value="Polysacch_pyruvyl_Trfase_CsaB"/>
</dbReference>
<dbReference type="GO" id="GO:0016740">
    <property type="term" value="F:transferase activity"/>
    <property type="evidence" value="ECO:0007669"/>
    <property type="project" value="UniProtKB-KW"/>
</dbReference>
<name>B0CC84_ACAM1</name>
<dbReference type="STRING" id="329726.AM1_1748"/>
<evidence type="ECO:0000313" key="3">
    <source>
        <dbReference type="Proteomes" id="UP000000268"/>
    </source>
</evidence>
<dbReference type="Pfam" id="PF04230">
    <property type="entry name" value="PS_pyruv_trans"/>
    <property type="match status" value="1"/>
</dbReference>
<dbReference type="Proteomes" id="UP000000268">
    <property type="component" value="Chromosome"/>
</dbReference>